<protein>
    <submittedName>
        <fullName evidence="1">Uncharacterized protein</fullName>
    </submittedName>
</protein>
<organism evidence="1 2">
    <name type="scientific">Endobacterium cereale</name>
    <dbReference type="NCBI Taxonomy" id="2663029"/>
    <lineage>
        <taxon>Bacteria</taxon>
        <taxon>Pseudomonadati</taxon>
        <taxon>Pseudomonadota</taxon>
        <taxon>Alphaproteobacteria</taxon>
        <taxon>Hyphomicrobiales</taxon>
        <taxon>Rhizobiaceae</taxon>
        <taxon>Endobacterium</taxon>
    </lineage>
</organism>
<dbReference type="EMBL" id="WIXI01000044">
    <property type="protein sequence ID" value="MQY47327.1"/>
    <property type="molecule type" value="Genomic_DNA"/>
</dbReference>
<dbReference type="AlphaFoldDB" id="A0A6A8ABQ3"/>
<dbReference type="Proteomes" id="UP000435138">
    <property type="component" value="Unassembled WGS sequence"/>
</dbReference>
<dbReference type="RefSeq" id="WP_153354787.1">
    <property type="nucleotide sequence ID" value="NZ_JAYKOO010000001.1"/>
</dbReference>
<accession>A0A6A8ABQ3</accession>
<evidence type="ECO:0000313" key="1">
    <source>
        <dbReference type="EMBL" id="MQY47327.1"/>
    </source>
</evidence>
<reference evidence="1 2" key="1">
    <citation type="submission" date="2019-11" db="EMBL/GenBank/DDBJ databases">
        <title>Genome analysis of Rhizobacterium cereale a novel genus and species isolated from maize roots in North Spain.</title>
        <authorList>
            <person name="Menendez E."/>
            <person name="Flores-Felix J.D."/>
            <person name="Ramirez-Bahena M.-H."/>
            <person name="Igual J.M."/>
            <person name="Garcia-Fraile P."/>
            <person name="Peix A."/>
            <person name="Velazquez E."/>
        </authorList>
    </citation>
    <scope>NUCLEOTIDE SEQUENCE [LARGE SCALE GENOMIC DNA]</scope>
    <source>
        <strain evidence="1 2">RZME27</strain>
    </source>
</reference>
<proteinExistence type="predicted"/>
<gene>
    <name evidence="1" type="ORF">GAO09_14910</name>
</gene>
<evidence type="ECO:0000313" key="2">
    <source>
        <dbReference type="Proteomes" id="UP000435138"/>
    </source>
</evidence>
<name>A0A6A8ABQ3_9HYPH</name>
<sequence>MAHQHSDDVDLKLNRLRYVRKLSLPLQSDDEAIRLLLSTQTAFHALVCARDKDARVPENLDS</sequence>
<comment type="caution">
    <text evidence="1">The sequence shown here is derived from an EMBL/GenBank/DDBJ whole genome shotgun (WGS) entry which is preliminary data.</text>
</comment>
<keyword evidence="2" id="KW-1185">Reference proteome</keyword>